<evidence type="ECO:0000313" key="3">
    <source>
        <dbReference type="EMBL" id="KAG7091776.1"/>
    </source>
</evidence>
<dbReference type="InterPro" id="IPR009799">
    <property type="entry name" value="EthD_dom"/>
</dbReference>
<comment type="similarity">
    <text evidence="1">Belongs to the tpcK family.</text>
</comment>
<dbReference type="GeneID" id="66077255"/>
<accession>A0A9P7RZ18</accession>
<dbReference type="AlphaFoldDB" id="A0A9P7RZ18"/>
<comment type="caution">
    <text evidence="3">The sequence shown here is derived from an EMBL/GenBank/DDBJ whole genome shotgun (WGS) entry which is preliminary data.</text>
</comment>
<organism evidence="3 4">
    <name type="scientific">Marasmius oreades</name>
    <name type="common">fairy-ring Marasmius</name>
    <dbReference type="NCBI Taxonomy" id="181124"/>
    <lineage>
        <taxon>Eukaryota</taxon>
        <taxon>Fungi</taxon>
        <taxon>Dikarya</taxon>
        <taxon>Basidiomycota</taxon>
        <taxon>Agaricomycotina</taxon>
        <taxon>Agaricomycetes</taxon>
        <taxon>Agaricomycetidae</taxon>
        <taxon>Agaricales</taxon>
        <taxon>Marasmiineae</taxon>
        <taxon>Marasmiaceae</taxon>
        <taxon>Marasmius</taxon>
    </lineage>
</organism>
<feature type="domain" description="EthD" evidence="2">
    <location>
        <begin position="174"/>
        <end position="261"/>
    </location>
</feature>
<dbReference type="InterPro" id="IPR011008">
    <property type="entry name" value="Dimeric_a/b-barrel"/>
</dbReference>
<protein>
    <recommendedName>
        <fullName evidence="2">EthD domain-containing protein</fullName>
    </recommendedName>
</protein>
<evidence type="ECO:0000259" key="2">
    <source>
        <dbReference type="Pfam" id="PF07110"/>
    </source>
</evidence>
<gene>
    <name evidence="3" type="ORF">E1B28_008179</name>
</gene>
<reference evidence="3" key="1">
    <citation type="journal article" date="2021" name="Genome Biol. Evol.">
        <title>The assembled and annotated genome of the fairy-ring fungus Marasmius oreades.</title>
        <authorList>
            <person name="Hiltunen M."/>
            <person name="Ament-Velasquez S.L."/>
            <person name="Johannesson H."/>
        </authorList>
    </citation>
    <scope>NUCLEOTIDE SEQUENCE</scope>
    <source>
        <strain evidence="3">03SP1</strain>
    </source>
</reference>
<dbReference type="RefSeq" id="XP_043008246.1">
    <property type="nucleotide sequence ID" value="XM_043152963.1"/>
</dbReference>
<dbReference type="SUPFAM" id="SSF54909">
    <property type="entry name" value="Dimeric alpha+beta barrel"/>
    <property type="match status" value="2"/>
</dbReference>
<evidence type="ECO:0000313" key="4">
    <source>
        <dbReference type="Proteomes" id="UP001049176"/>
    </source>
</evidence>
<dbReference type="Gene3D" id="3.30.70.100">
    <property type="match status" value="2"/>
</dbReference>
<dbReference type="OrthoDB" id="3183782at2759"/>
<keyword evidence="4" id="KW-1185">Reference proteome</keyword>
<evidence type="ECO:0000256" key="1">
    <source>
        <dbReference type="ARBA" id="ARBA00005986"/>
    </source>
</evidence>
<dbReference type="Pfam" id="PF07110">
    <property type="entry name" value="EthD"/>
    <property type="match status" value="1"/>
</dbReference>
<dbReference type="GO" id="GO:0016491">
    <property type="term" value="F:oxidoreductase activity"/>
    <property type="evidence" value="ECO:0007669"/>
    <property type="project" value="InterPro"/>
</dbReference>
<name>A0A9P7RZ18_9AGAR</name>
<dbReference type="EMBL" id="CM032185">
    <property type="protein sequence ID" value="KAG7091776.1"/>
    <property type="molecule type" value="Genomic_DNA"/>
</dbReference>
<dbReference type="Proteomes" id="UP001049176">
    <property type="component" value="Chromosome 5"/>
</dbReference>
<dbReference type="KEGG" id="more:E1B28_008179"/>
<sequence length="278" mass="31415">MMTDPANNSLLNNQRVRVLFFVQKKDDVPFEEWSRYWRDVHSKIFMDLEITKKNILKYEQLYVNQVWKERLSESQNSGRSRVPDYDGVVLFEGESLEKVAEVIQHPEYIEKVLGDALSHLFKAETIVHGAFDIATIVHKSPSSTGGDAKLPEVPGYGSIVRQDVGTLLIPLRKKDGLSQAEFSHYWLNVHAPLVKPSLVATPQLTKHEQLHVHQGSGLTPGNTSGWDGIGVIEGESIAKLALELSDRFDKSITDNCDNFLDNKQFEVLPCDVITFIDR</sequence>
<proteinExistence type="inferred from homology"/>